<evidence type="ECO:0000256" key="1">
    <source>
        <dbReference type="SAM" id="Phobius"/>
    </source>
</evidence>
<protein>
    <submittedName>
        <fullName evidence="2">Uncharacterized protein</fullName>
    </submittedName>
</protein>
<keyword evidence="1" id="KW-0812">Transmembrane</keyword>
<reference evidence="3" key="1">
    <citation type="journal article" date="2014" name="Proc. Natl. Acad. Sci. U.S.A.">
        <title>Extensive sampling of basidiomycete genomes demonstrates inadequacy of the white-rot/brown-rot paradigm for wood decay fungi.</title>
        <authorList>
            <person name="Riley R."/>
            <person name="Salamov A.A."/>
            <person name="Brown D.W."/>
            <person name="Nagy L.G."/>
            <person name="Floudas D."/>
            <person name="Held B.W."/>
            <person name="Levasseur A."/>
            <person name="Lombard V."/>
            <person name="Morin E."/>
            <person name="Otillar R."/>
            <person name="Lindquist E.A."/>
            <person name="Sun H."/>
            <person name="LaButti K.M."/>
            <person name="Schmutz J."/>
            <person name="Jabbour D."/>
            <person name="Luo H."/>
            <person name="Baker S.E."/>
            <person name="Pisabarro A.G."/>
            <person name="Walton J.D."/>
            <person name="Blanchette R.A."/>
            <person name="Henrissat B."/>
            <person name="Martin F."/>
            <person name="Cullen D."/>
            <person name="Hibbett D.S."/>
            <person name="Grigoriev I.V."/>
        </authorList>
    </citation>
    <scope>NUCLEOTIDE SEQUENCE [LARGE SCALE GENOMIC DNA]</scope>
    <source>
        <strain evidence="3">CBS 339.88</strain>
    </source>
</reference>
<proteinExistence type="predicted"/>
<evidence type="ECO:0000313" key="2">
    <source>
        <dbReference type="EMBL" id="KDR82804.1"/>
    </source>
</evidence>
<organism evidence="2 3">
    <name type="scientific">Galerina marginata (strain CBS 339.88)</name>
    <dbReference type="NCBI Taxonomy" id="685588"/>
    <lineage>
        <taxon>Eukaryota</taxon>
        <taxon>Fungi</taxon>
        <taxon>Dikarya</taxon>
        <taxon>Basidiomycota</taxon>
        <taxon>Agaricomycotina</taxon>
        <taxon>Agaricomycetes</taxon>
        <taxon>Agaricomycetidae</taxon>
        <taxon>Agaricales</taxon>
        <taxon>Agaricineae</taxon>
        <taxon>Strophariaceae</taxon>
        <taxon>Galerina</taxon>
    </lineage>
</organism>
<evidence type="ECO:0000313" key="3">
    <source>
        <dbReference type="Proteomes" id="UP000027222"/>
    </source>
</evidence>
<dbReference type="Proteomes" id="UP000027222">
    <property type="component" value="Unassembled WGS sequence"/>
</dbReference>
<accession>A0A067TSC1</accession>
<gene>
    <name evidence="2" type="ORF">GALMADRAFT_134357</name>
</gene>
<feature type="transmembrane region" description="Helical" evidence="1">
    <location>
        <begin position="129"/>
        <end position="146"/>
    </location>
</feature>
<feature type="transmembrane region" description="Helical" evidence="1">
    <location>
        <begin position="152"/>
        <end position="169"/>
    </location>
</feature>
<keyword evidence="1" id="KW-1133">Transmembrane helix</keyword>
<dbReference type="OrthoDB" id="3358048at2759"/>
<dbReference type="AlphaFoldDB" id="A0A067TSC1"/>
<keyword evidence="3" id="KW-1185">Reference proteome</keyword>
<keyword evidence="1" id="KW-0472">Membrane</keyword>
<dbReference type="HOGENOM" id="CLU_097226_0_0_1"/>
<feature type="transmembrane region" description="Helical" evidence="1">
    <location>
        <begin position="48"/>
        <end position="67"/>
    </location>
</feature>
<sequence length="192" mass="21890">MDTLRRRIPFKVGEDDDANTDGEVLDDQQQEELIEVLRKENEIVNQRYSTALKVVVGLSCMLQLITFNQNPLLTVFPIQGTESSIPLPAIFTLLAVYIHANLIIMFFANEFRVRFQFQFSNLVGPLSYQFLYLLSAVAPTLCLFLQKPWQAILWWCTTPLMVFIVHAVMDAIQQSNQGIADLETMKYKAPGA</sequence>
<name>A0A067TSC1_GALM3</name>
<dbReference type="EMBL" id="KL142369">
    <property type="protein sequence ID" value="KDR82804.1"/>
    <property type="molecule type" value="Genomic_DNA"/>
</dbReference>
<feature type="transmembrane region" description="Helical" evidence="1">
    <location>
        <begin position="87"/>
        <end position="108"/>
    </location>
</feature>